<keyword evidence="6" id="KW-0472">Membrane</keyword>
<evidence type="ECO:0000256" key="1">
    <source>
        <dbReference type="ARBA" id="ARBA00004589"/>
    </source>
</evidence>
<comment type="caution">
    <text evidence="10">The sequence shown here is derived from an EMBL/GenBank/DDBJ whole genome shotgun (WGS) entry which is preliminary data.</text>
</comment>
<feature type="signal peptide" evidence="9">
    <location>
        <begin position="1"/>
        <end position="22"/>
    </location>
</feature>
<dbReference type="AlphaFoldDB" id="A0AAN7VAI9"/>
<dbReference type="GO" id="GO:0032222">
    <property type="term" value="P:regulation of synaptic transmission, cholinergic"/>
    <property type="evidence" value="ECO:0007669"/>
    <property type="project" value="InterPro"/>
</dbReference>
<proteinExistence type="predicted"/>
<comment type="subcellular location">
    <subcellularLocation>
        <location evidence="1">Membrane</location>
        <topology evidence="1">Lipid-anchor</topology>
        <topology evidence="1">GPI-anchor</topology>
    </subcellularLocation>
</comment>
<dbReference type="Pfam" id="PF17064">
    <property type="entry name" value="QVR"/>
    <property type="match status" value="1"/>
</dbReference>
<keyword evidence="7" id="KW-0325">Glycoprotein</keyword>
<evidence type="ECO:0000256" key="7">
    <source>
        <dbReference type="ARBA" id="ARBA00023180"/>
    </source>
</evidence>
<keyword evidence="3" id="KW-0812">Transmembrane</keyword>
<gene>
    <name evidence="10" type="ORF">RI129_010483</name>
</gene>
<dbReference type="SUPFAM" id="SSF57302">
    <property type="entry name" value="Snake toxin-like"/>
    <property type="match status" value="1"/>
</dbReference>
<sequence length="124" mass="13573">MTPGSHMLPVLLLLVAVHISTALKCFVCSDKAPNCGDPFNKTALHPEICDPSTPVCLKEKLGAGGKLGGLRRSCISKEHCDVKSKSSTYCSICNTDLCNSSPETEINNYIHFCVYFFITFFFCT</sequence>
<evidence type="ECO:0000256" key="8">
    <source>
        <dbReference type="ARBA" id="ARBA00023288"/>
    </source>
</evidence>
<protein>
    <recommendedName>
        <fullName evidence="12">Protein quiver</fullName>
    </recommendedName>
</protein>
<feature type="chain" id="PRO_5042914576" description="Protein quiver" evidence="9">
    <location>
        <begin position="23"/>
        <end position="124"/>
    </location>
</feature>
<keyword evidence="11" id="KW-1185">Reference proteome</keyword>
<dbReference type="EMBL" id="JAVRBK010000007">
    <property type="protein sequence ID" value="KAK5641936.1"/>
    <property type="molecule type" value="Genomic_DNA"/>
</dbReference>
<evidence type="ECO:0000256" key="4">
    <source>
        <dbReference type="ARBA" id="ARBA00022729"/>
    </source>
</evidence>
<dbReference type="InterPro" id="IPR031424">
    <property type="entry name" value="QVR-like"/>
</dbReference>
<organism evidence="10 11">
    <name type="scientific">Pyrocoelia pectoralis</name>
    <dbReference type="NCBI Taxonomy" id="417401"/>
    <lineage>
        <taxon>Eukaryota</taxon>
        <taxon>Metazoa</taxon>
        <taxon>Ecdysozoa</taxon>
        <taxon>Arthropoda</taxon>
        <taxon>Hexapoda</taxon>
        <taxon>Insecta</taxon>
        <taxon>Pterygota</taxon>
        <taxon>Neoptera</taxon>
        <taxon>Endopterygota</taxon>
        <taxon>Coleoptera</taxon>
        <taxon>Polyphaga</taxon>
        <taxon>Elateriformia</taxon>
        <taxon>Elateroidea</taxon>
        <taxon>Lampyridae</taxon>
        <taxon>Lampyrinae</taxon>
        <taxon>Pyrocoelia</taxon>
    </lineage>
</organism>
<evidence type="ECO:0000256" key="6">
    <source>
        <dbReference type="ARBA" id="ARBA00023136"/>
    </source>
</evidence>
<dbReference type="GO" id="GO:0098552">
    <property type="term" value="C:side of membrane"/>
    <property type="evidence" value="ECO:0007669"/>
    <property type="project" value="UniProtKB-KW"/>
</dbReference>
<keyword evidence="8" id="KW-0449">Lipoprotein</keyword>
<dbReference type="GO" id="GO:0030431">
    <property type="term" value="P:sleep"/>
    <property type="evidence" value="ECO:0007669"/>
    <property type="project" value="InterPro"/>
</dbReference>
<dbReference type="PANTHER" id="PTHR33562">
    <property type="entry name" value="ATILLA, ISOFORM B-RELATED-RELATED"/>
    <property type="match status" value="1"/>
</dbReference>
<dbReference type="Proteomes" id="UP001329430">
    <property type="component" value="Chromosome 7"/>
</dbReference>
<evidence type="ECO:0000256" key="5">
    <source>
        <dbReference type="ARBA" id="ARBA00022989"/>
    </source>
</evidence>
<keyword evidence="5" id="KW-1133">Transmembrane helix</keyword>
<dbReference type="PANTHER" id="PTHR33562:SF29">
    <property type="entry name" value="PROTEIN SLEEPLESS"/>
    <property type="match status" value="1"/>
</dbReference>
<keyword evidence="4 9" id="KW-0732">Signal</keyword>
<evidence type="ECO:0000256" key="9">
    <source>
        <dbReference type="SAM" id="SignalP"/>
    </source>
</evidence>
<evidence type="ECO:0000256" key="2">
    <source>
        <dbReference type="ARBA" id="ARBA00022622"/>
    </source>
</evidence>
<dbReference type="InterPro" id="IPR050975">
    <property type="entry name" value="Sleep_regulator"/>
</dbReference>
<accession>A0AAN7VAI9</accession>
<name>A0AAN7VAI9_9COLE</name>
<evidence type="ECO:0000313" key="10">
    <source>
        <dbReference type="EMBL" id="KAK5641936.1"/>
    </source>
</evidence>
<evidence type="ECO:0000256" key="3">
    <source>
        <dbReference type="ARBA" id="ARBA00022692"/>
    </source>
</evidence>
<reference evidence="10 11" key="1">
    <citation type="journal article" date="2024" name="Insects">
        <title>An Improved Chromosome-Level Genome Assembly of the Firefly Pyrocoelia pectoralis.</title>
        <authorList>
            <person name="Fu X."/>
            <person name="Meyer-Rochow V.B."/>
            <person name="Ballantyne L."/>
            <person name="Zhu X."/>
        </authorList>
    </citation>
    <scope>NUCLEOTIDE SEQUENCE [LARGE SCALE GENOMIC DNA]</scope>
    <source>
        <strain evidence="10">XCY_ONT2</strain>
    </source>
</reference>
<dbReference type="InterPro" id="IPR045860">
    <property type="entry name" value="Snake_toxin-like_sf"/>
</dbReference>
<evidence type="ECO:0000313" key="11">
    <source>
        <dbReference type="Proteomes" id="UP001329430"/>
    </source>
</evidence>
<evidence type="ECO:0008006" key="12">
    <source>
        <dbReference type="Google" id="ProtNLM"/>
    </source>
</evidence>
<keyword evidence="2" id="KW-0336">GPI-anchor</keyword>